<dbReference type="SUPFAM" id="SSF68906">
    <property type="entry name" value="SAP domain"/>
    <property type="match status" value="1"/>
</dbReference>
<dbReference type="EMBL" id="RCHS01001724">
    <property type="protein sequence ID" value="RMX51716.1"/>
    <property type="molecule type" value="Genomic_DNA"/>
</dbReference>
<sequence>MGVSQCGYFKHPSDSRFGASPDGVSTGWQQFLVEIKTQSLPNNTQLEKLNKDEKNKKMEIALKPLPHAIKCDISPENLPSLGKESLKQYCKELRLKVTGEKQELVERLAPLGKSAELFQKKVLRISQTYKFSTSLEASEVPPPSANWKIIGRNEDPNVPVVKENTFRDYQKAKYAGKKGQYRKAHLMFSSRRITSVKMMESNSKRSFVKANILKSYTNPALRVGTITASKVPSLLGFNDVKEFDNGWFAIKNRIDEHVLNPRRSKLPNFIRGKQQEQNAIQQFQNDSKMSVSQCGYFKHPSDRRFGASPDGVSTGWQQFLVEIKTRSLPNNTQLEKLNEEEKNKKMEIALKPLPYRVIAPETFEMRIPRNLPPFVMPSDFFSPSYDNISAVATMDIDGPVANKDTEDPSVSHDSSPVATMDDDNAVATKDTNDSSNAHDNSSPMATKDTGDQSVTHGNNSRSTIHGDNHSPVDLVVIPWGGTTSSGIQLANTCLIDNWLMILQALVK</sequence>
<proteinExistence type="predicted"/>
<evidence type="ECO:0000259" key="2">
    <source>
        <dbReference type="PROSITE" id="PS50800"/>
    </source>
</evidence>
<dbReference type="PROSITE" id="PS50800">
    <property type="entry name" value="SAP"/>
    <property type="match status" value="1"/>
</dbReference>
<feature type="compositionally biased region" description="Polar residues" evidence="1">
    <location>
        <begin position="451"/>
        <end position="463"/>
    </location>
</feature>
<dbReference type="SUPFAM" id="SSF52980">
    <property type="entry name" value="Restriction endonuclease-like"/>
    <property type="match status" value="1"/>
</dbReference>
<evidence type="ECO:0000313" key="3">
    <source>
        <dbReference type="EMBL" id="RMX51716.1"/>
    </source>
</evidence>
<dbReference type="InterPro" id="IPR011604">
    <property type="entry name" value="PDDEXK-like_dom_sf"/>
</dbReference>
<feature type="compositionally biased region" description="Polar residues" evidence="1">
    <location>
        <begin position="433"/>
        <end position="444"/>
    </location>
</feature>
<dbReference type="InterPro" id="IPR036361">
    <property type="entry name" value="SAP_dom_sf"/>
</dbReference>
<protein>
    <recommendedName>
        <fullName evidence="2">SAP domain-containing protein</fullName>
    </recommendedName>
</protein>
<organism evidence="3 4">
    <name type="scientific">Pocillopora damicornis</name>
    <name type="common">Cauliflower coral</name>
    <name type="synonym">Millepora damicornis</name>
    <dbReference type="NCBI Taxonomy" id="46731"/>
    <lineage>
        <taxon>Eukaryota</taxon>
        <taxon>Metazoa</taxon>
        <taxon>Cnidaria</taxon>
        <taxon>Anthozoa</taxon>
        <taxon>Hexacorallia</taxon>
        <taxon>Scleractinia</taxon>
        <taxon>Astrocoeniina</taxon>
        <taxon>Pocilloporidae</taxon>
        <taxon>Pocillopora</taxon>
    </lineage>
</organism>
<accession>A0A3M6UDR9</accession>
<dbReference type="InterPro" id="IPR003034">
    <property type="entry name" value="SAP_dom"/>
</dbReference>
<feature type="region of interest" description="Disordered" evidence="1">
    <location>
        <begin position="398"/>
        <end position="471"/>
    </location>
</feature>
<dbReference type="Pfam" id="PF02037">
    <property type="entry name" value="SAP"/>
    <property type="match status" value="1"/>
</dbReference>
<reference evidence="3 4" key="1">
    <citation type="journal article" date="2018" name="Sci. Rep.">
        <title>Comparative analysis of the Pocillopora damicornis genome highlights role of immune system in coral evolution.</title>
        <authorList>
            <person name="Cunning R."/>
            <person name="Bay R.A."/>
            <person name="Gillette P."/>
            <person name="Baker A.C."/>
            <person name="Traylor-Knowles N."/>
        </authorList>
    </citation>
    <scope>NUCLEOTIDE SEQUENCE [LARGE SCALE GENOMIC DNA]</scope>
    <source>
        <strain evidence="3">RSMAS</strain>
        <tissue evidence="3">Whole animal</tissue>
    </source>
</reference>
<evidence type="ECO:0000256" key="1">
    <source>
        <dbReference type="SAM" id="MobiDB-lite"/>
    </source>
</evidence>
<dbReference type="AlphaFoldDB" id="A0A3M6UDR9"/>
<dbReference type="STRING" id="46731.A0A3M6UDR9"/>
<dbReference type="GO" id="GO:0006281">
    <property type="term" value="P:DNA repair"/>
    <property type="evidence" value="ECO:0007669"/>
    <property type="project" value="UniProtKB-ARBA"/>
</dbReference>
<dbReference type="Proteomes" id="UP000275408">
    <property type="component" value="Unassembled WGS sequence"/>
</dbReference>
<dbReference type="InterPro" id="IPR019080">
    <property type="entry name" value="YqaJ_viral_recombinase"/>
</dbReference>
<dbReference type="Gene3D" id="3.90.320.10">
    <property type="match status" value="2"/>
</dbReference>
<name>A0A3M6UDR9_POCDA</name>
<keyword evidence="4" id="KW-1185">Reference proteome</keyword>
<gene>
    <name evidence="3" type="ORF">pdam_00008093</name>
</gene>
<dbReference type="Pfam" id="PF09588">
    <property type="entry name" value="YqaJ"/>
    <property type="match status" value="1"/>
</dbReference>
<dbReference type="InterPro" id="IPR011335">
    <property type="entry name" value="Restrct_endonuc-II-like"/>
</dbReference>
<comment type="caution">
    <text evidence="3">The sequence shown here is derived from an EMBL/GenBank/DDBJ whole genome shotgun (WGS) entry which is preliminary data.</text>
</comment>
<evidence type="ECO:0000313" key="4">
    <source>
        <dbReference type="Proteomes" id="UP000275408"/>
    </source>
</evidence>
<feature type="domain" description="SAP" evidence="2">
    <location>
        <begin position="78"/>
        <end position="112"/>
    </location>
</feature>
<dbReference type="Gene3D" id="1.10.720.30">
    <property type="entry name" value="SAP domain"/>
    <property type="match status" value="1"/>
</dbReference>